<feature type="compositionally biased region" description="Polar residues" evidence="1">
    <location>
        <begin position="145"/>
        <end position="168"/>
    </location>
</feature>
<gene>
    <name evidence="2" type="ORF">B0T18DRAFT_424585</name>
</gene>
<keyword evidence="3" id="KW-1185">Reference proteome</keyword>
<feature type="region of interest" description="Disordered" evidence="1">
    <location>
        <begin position="83"/>
        <end position="182"/>
    </location>
</feature>
<name>A0AA40FAE4_9PEZI</name>
<evidence type="ECO:0000313" key="3">
    <source>
        <dbReference type="Proteomes" id="UP001172155"/>
    </source>
</evidence>
<comment type="caution">
    <text evidence="2">The sequence shown here is derived from an EMBL/GenBank/DDBJ whole genome shotgun (WGS) entry which is preliminary data.</text>
</comment>
<evidence type="ECO:0000313" key="2">
    <source>
        <dbReference type="EMBL" id="KAK0754158.1"/>
    </source>
</evidence>
<reference evidence="2" key="1">
    <citation type="submission" date="2023-06" db="EMBL/GenBank/DDBJ databases">
        <title>Genome-scale phylogeny and comparative genomics of the fungal order Sordariales.</title>
        <authorList>
            <consortium name="Lawrence Berkeley National Laboratory"/>
            <person name="Hensen N."/>
            <person name="Bonometti L."/>
            <person name="Westerberg I."/>
            <person name="Brannstrom I.O."/>
            <person name="Guillou S."/>
            <person name="Cros-Aarteil S."/>
            <person name="Calhoun S."/>
            <person name="Haridas S."/>
            <person name="Kuo A."/>
            <person name="Mondo S."/>
            <person name="Pangilinan J."/>
            <person name="Riley R."/>
            <person name="LaButti K."/>
            <person name="Andreopoulos B."/>
            <person name="Lipzen A."/>
            <person name="Chen C."/>
            <person name="Yanf M."/>
            <person name="Daum C."/>
            <person name="Ng V."/>
            <person name="Clum A."/>
            <person name="Steindorff A."/>
            <person name="Ohm R."/>
            <person name="Martin F."/>
            <person name="Silar P."/>
            <person name="Natvig D."/>
            <person name="Lalanne C."/>
            <person name="Gautier V."/>
            <person name="Ament-velasquez S.L."/>
            <person name="Kruys A."/>
            <person name="Hutchinson M.I."/>
            <person name="Powell A.J."/>
            <person name="Barry K."/>
            <person name="Miller A.N."/>
            <person name="Grigoriev I.V."/>
            <person name="Debuchy R."/>
            <person name="Gladieux P."/>
            <person name="Thoren M.H."/>
            <person name="Johannesson H."/>
        </authorList>
    </citation>
    <scope>NUCLEOTIDE SEQUENCE</scope>
    <source>
        <strain evidence="2">SMH3187-1</strain>
    </source>
</reference>
<proteinExistence type="predicted"/>
<accession>A0AA40FAE4</accession>
<organism evidence="2 3">
    <name type="scientific">Schizothecium vesticola</name>
    <dbReference type="NCBI Taxonomy" id="314040"/>
    <lineage>
        <taxon>Eukaryota</taxon>
        <taxon>Fungi</taxon>
        <taxon>Dikarya</taxon>
        <taxon>Ascomycota</taxon>
        <taxon>Pezizomycotina</taxon>
        <taxon>Sordariomycetes</taxon>
        <taxon>Sordariomycetidae</taxon>
        <taxon>Sordariales</taxon>
        <taxon>Schizotheciaceae</taxon>
        <taxon>Schizothecium</taxon>
    </lineage>
</organism>
<sequence length="251" mass="27338">MEHHPVLETSIPTTDCRNSAGYPVVQPQFHHSNPPEEEIEPLSGYCRSPPIEEATRPLSGYCSPHVDDYCTTPSVLDEPIHHQPCFSNSSTDTFGRPRSPSIPPEPPYLRGGQSPKWNTFARPGRSPGPSPEEPSYDAPFFATASDPSSTRSSQTLRPSGSGYFSTGPSPGGGYHGFTSDAQRRAESEARMFAAAGFSASMLEEAEMKQENPSLSVLQSNAWEVGSEEAAEIEKEHVERMGGEYVNTSFQV</sequence>
<dbReference type="EMBL" id="JAUKUD010000001">
    <property type="protein sequence ID" value="KAK0754158.1"/>
    <property type="molecule type" value="Genomic_DNA"/>
</dbReference>
<protein>
    <submittedName>
        <fullName evidence="2">Uncharacterized protein</fullName>
    </submittedName>
</protein>
<dbReference type="Proteomes" id="UP001172155">
    <property type="component" value="Unassembled WGS sequence"/>
</dbReference>
<evidence type="ECO:0000256" key="1">
    <source>
        <dbReference type="SAM" id="MobiDB-lite"/>
    </source>
</evidence>
<dbReference type="AlphaFoldDB" id="A0AA40FAE4"/>